<evidence type="ECO:0000259" key="9">
    <source>
        <dbReference type="Pfam" id="PF12704"/>
    </source>
</evidence>
<dbReference type="EMBL" id="JBCLPP010000043">
    <property type="protein sequence ID" value="MEY8246355.1"/>
    <property type="molecule type" value="Genomic_DNA"/>
</dbReference>
<evidence type="ECO:0000256" key="4">
    <source>
        <dbReference type="ARBA" id="ARBA00022692"/>
    </source>
</evidence>
<comment type="subcellular location">
    <subcellularLocation>
        <location evidence="1">Cell membrane</location>
        <topology evidence="1">Multi-pass membrane protein</topology>
    </subcellularLocation>
</comment>
<dbReference type="Proteomes" id="UP001565200">
    <property type="component" value="Unassembled WGS sequence"/>
</dbReference>
<keyword evidence="4 7" id="KW-0812">Transmembrane</keyword>
<comment type="similarity">
    <text evidence="2">Belongs to the ABC-4 integral membrane protein family. LolC/E subfamily.</text>
</comment>
<keyword evidence="3" id="KW-1003">Cell membrane</keyword>
<evidence type="ECO:0000259" key="8">
    <source>
        <dbReference type="Pfam" id="PF02687"/>
    </source>
</evidence>
<feature type="transmembrane region" description="Helical" evidence="7">
    <location>
        <begin position="276"/>
        <end position="303"/>
    </location>
</feature>
<dbReference type="InterPro" id="IPR003838">
    <property type="entry name" value="ABC3_permease_C"/>
</dbReference>
<evidence type="ECO:0000256" key="3">
    <source>
        <dbReference type="ARBA" id="ARBA00022475"/>
    </source>
</evidence>
<feature type="transmembrane region" description="Helical" evidence="7">
    <location>
        <begin position="324"/>
        <end position="353"/>
    </location>
</feature>
<dbReference type="InterPro" id="IPR051447">
    <property type="entry name" value="Lipoprotein-release_system"/>
</dbReference>
<keyword evidence="5 7" id="KW-1133">Transmembrane helix</keyword>
<gene>
    <name evidence="10" type="ORF">AAK873_12125</name>
</gene>
<evidence type="ECO:0000256" key="7">
    <source>
        <dbReference type="SAM" id="Phobius"/>
    </source>
</evidence>
<accession>A0ABV4D0L2</accession>
<evidence type="ECO:0000313" key="10">
    <source>
        <dbReference type="EMBL" id="MEY8246355.1"/>
    </source>
</evidence>
<evidence type="ECO:0000256" key="5">
    <source>
        <dbReference type="ARBA" id="ARBA00022989"/>
    </source>
</evidence>
<sequence length="411" mass="44542">MFTLRVALRYLFSKKTHNAVNVISTISIIGVAVATMAIVCVLSVFNGFTDLATAKISQLAPDLRVESTEGKTIASPDSLLRVIGAIEGVTAAAPTIEEHALAIYGDRQMPVLMKGVTEAFDTITQLRSTIKEDGTFLLTDSEYGDFATLSVGAAIGLQAHPGVMRALTLNVPRRTGRINPANPAAAFRSDSLLVGGVFQTEQAEFDTDLVLIPLSAARQLLDYEREATAIEIKVSDGADTDRTGHRIAEALGDGFDVKNRVRQQDQSFKMIEVEKWITFFLLAFILIIASFNIISTMSMLIIEKEDNIHTMYAMGAPRKTITRIFILEGWLVSLLGGVSGIITGVILCLAQQWGGFIKLGGNHEAMSIDVYPVRVEIPDLLAVIVLVALTGLITSALTSLLARKYISRQGQ</sequence>
<proteinExistence type="inferred from homology"/>
<keyword evidence="6 7" id="KW-0472">Membrane</keyword>
<dbReference type="PANTHER" id="PTHR30489:SF0">
    <property type="entry name" value="LIPOPROTEIN-RELEASING SYSTEM TRANSMEMBRANE PROTEIN LOLE"/>
    <property type="match status" value="1"/>
</dbReference>
<feature type="transmembrane region" description="Helical" evidence="7">
    <location>
        <begin position="380"/>
        <end position="402"/>
    </location>
</feature>
<name>A0ABV4D0L2_9BACT</name>
<organism evidence="10 11">
    <name type="scientific">Heminiphilus faecis</name>
    <dbReference type="NCBI Taxonomy" id="2601703"/>
    <lineage>
        <taxon>Bacteria</taxon>
        <taxon>Pseudomonadati</taxon>
        <taxon>Bacteroidota</taxon>
        <taxon>Bacteroidia</taxon>
        <taxon>Bacteroidales</taxon>
        <taxon>Muribaculaceae</taxon>
        <taxon>Heminiphilus</taxon>
    </lineage>
</organism>
<dbReference type="Pfam" id="PF12704">
    <property type="entry name" value="MacB_PCD"/>
    <property type="match status" value="1"/>
</dbReference>
<keyword evidence="11" id="KW-1185">Reference proteome</keyword>
<dbReference type="PANTHER" id="PTHR30489">
    <property type="entry name" value="LIPOPROTEIN-RELEASING SYSTEM TRANSMEMBRANE PROTEIN LOLE"/>
    <property type="match status" value="1"/>
</dbReference>
<dbReference type="InterPro" id="IPR025857">
    <property type="entry name" value="MacB_PCD"/>
</dbReference>
<feature type="domain" description="ABC3 transporter permease C-terminal" evidence="8">
    <location>
        <begin position="280"/>
        <end position="404"/>
    </location>
</feature>
<dbReference type="Pfam" id="PF02687">
    <property type="entry name" value="FtsX"/>
    <property type="match status" value="1"/>
</dbReference>
<feature type="transmembrane region" description="Helical" evidence="7">
    <location>
        <begin position="20"/>
        <end position="45"/>
    </location>
</feature>
<comment type="caution">
    <text evidence="10">The sequence shown here is derived from an EMBL/GenBank/DDBJ whole genome shotgun (WGS) entry which is preliminary data.</text>
</comment>
<dbReference type="RefSeq" id="WP_121700245.1">
    <property type="nucleotide sequence ID" value="NZ_JBCLPP010000043.1"/>
</dbReference>
<evidence type="ECO:0000313" key="11">
    <source>
        <dbReference type="Proteomes" id="UP001565200"/>
    </source>
</evidence>
<feature type="domain" description="MacB-like periplasmic core" evidence="9">
    <location>
        <begin position="24"/>
        <end position="249"/>
    </location>
</feature>
<evidence type="ECO:0000256" key="1">
    <source>
        <dbReference type="ARBA" id="ARBA00004651"/>
    </source>
</evidence>
<evidence type="ECO:0000256" key="6">
    <source>
        <dbReference type="ARBA" id="ARBA00023136"/>
    </source>
</evidence>
<reference evidence="10 11" key="1">
    <citation type="submission" date="2024-03" db="EMBL/GenBank/DDBJ databases">
        <title>Mouse gut bacterial collection (mGBC) of GemPharmatech.</title>
        <authorList>
            <person name="He Y."/>
            <person name="Dong L."/>
            <person name="Wu D."/>
            <person name="Gao X."/>
            <person name="Lin Z."/>
        </authorList>
    </citation>
    <scope>NUCLEOTIDE SEQUENCE [LARGE SCALE GENOMIC DNA]</scope>
    <source>
        <strain evidence="10 11">54-13</strain>
    </source>
</reference>
<protein>
    <submittedName>
        <fullName evidence="10">FtsX-like permease family protein</fullName>
    </submittedName>
</protein>
<evidence type="ECO:0000256" key="2">
    <source>
        <dbReference type="ARBA" id="ARBA00005236"/>
    </source>
</evidence>